<keyword evidence="4" id="KW-1185">Reference proteome</keyword>
<feature type="coiled-coil region" evidence="1">
    <location>
        <begin position="13"/>
        <end position="40"/>
    </location>
</feature>
<evidence type="ECO:0000256" key="1">
    <source>
        <dbReference type="SAM" id="Coils"/>
    </source>
</evidence>
<protein>
    <recommendedName>
        <fullName evidence="2">Transposase TnpC homeodomain domain-containing protein</fullName>
    </recommendedName>
</protein>
<dbReference type="RefSeq" id="WP_302042311.1">
    <property type="nucleotide sequence ID" value="NZ_JAUKPO010000064.1"/>
</dbReference>
<dbReference type="InterPro" id="IPR024463">
    <property type="entry name" value="Transposase_TnpC_homeodom"/>
</dbReference>
<dbReference type="Proteomes" id="UP001168528">
    <property type="component" value="Unassembled WGS sequence"/>
</dbReference>
<evidence type="ECO:0000313" key="4">
    <source>
        <dbReference type="Proteomes" id="UP001168528"/>
    </source>
</evidence>
<organism evidence="3 4">
    <name type="scientific">Rhodocytophaga aerolata</name>
    <dbReference type="NCBI Taxonomy" id="455078"/>
    <lineage>
        <taxon>Bacteria</taxon>
        <taxon>Pseudomonadati</taxon>
        <taxon>Bacteroidota</taxon>
        <taxon>Cytophagia</taxon>
        <taxon>Cytophagales</taxon>
        <taxon>Rhodocytophagaceae</taxon>
        <taxon>Rhodocytophaga</taxon>
    </lineage>
</organism>
<evidence type="ECO:0000259" key="2">
    <source>
        <dbReference type="Pfam" id="PF13007"/>
    </source>
</evidence>
<evidence type="ECO:0000313" key="3">
    <source>
        <dbReference type="EMBL" id="MDO1451514.1"/>
    </source>
</evidence>
<dbReference type="Pfam" id="PF13007">
    <property type="entry name" value="LZ_Tnp_IS66"/>
    <property type="match status" value="1"/>
</dbReference>
<proteinExistence type="predicted"/>
<keyword evidence="1" id="KW-0175">Coiled coil</keyword>
<gene>
    <name evidence="3" type="ORF">Q0590_34890</name>
</gene>
<accession>A0ABT8RHF5</accession>
<comment type="caution">
    <text evidence="3">The sequence shown here is derived from an EMBL/GenBank/DDBJ whole genome shotgun (WGS) entry which is preliminary data.</text>
</comment>
<dbReference type="EMBL" id="JAUKPO010000064">
    <property type="protein sequence ID" value="MDO1451514.1"/>
    <property type="molecule type" value="Genomic_DNA"/>
</dbReference>
<feature type="domain" description="Transposase TnpC homeodomain" evidence="2">
    <location>
        <begin position="22"/>
        <end position="97"/>
    </location>
</feature>
<reference evidence="3" key="1">
    <citation type="submission" date="2023-07" db="EMBL/GenBank/DDBJ databases">
        <title>The genome sequence of Rhodocytophaga aerolata KACC 12507.</title>
        <authorList>
            <person name="Zhang X."/>
        </authorList>
    </citation>
    <scope>NUCLEOTIDE SEQUENCE</scope>
    <source>
        <strain evidence="3">KACC 12507</strain>
    </source>
</reference>
<sequence>MSAATPILSTTQQQALLEENEQLREEIKELKRLIFGSKRERFVPQVDAAQLSLELTSSSGQPAVVVKQTVSYERAVKQIAKKAIRGGFPSHLPRVDVILEPKEDVSSMRKIGEEITEELDLKPASLFVRRGPADQIVHFIS</sequence>
<name>A0ABT8RHF5_9BACT</name>